<keyword evidence="3 9" id="KW-0853">WD repeat</keyword>
<dbReference type="PROSITE" id="PS50011">
    <property type="entry name" value="PROTEIN_KINASE_DOM"/>
    <property type="match status" value="1"/>
</dbReference>
<keyword evidence="12" id="KW-0812">Transmembrane</keyword>
<dbReference type="InterPro" id="IPR036322">
    <property type="entry name" value="WD40_repeat_dom_sf"/>
</dbReference>
<dbReference type="InterPro" id="IPR019775">
    <property type="entry name" value="WD40_repeat_CS"/>
</dbReference>
<evidence type="ECO:0000259" key="13">
    <source>
        <dbReference type="PROSITE" id="PS50011"/>
    </source>
</evidence>
<proteinExistence type="predicted"/>
<feature type="compositionally biased region" description="Polar residues" evidence="11">
    <location>
        <begin position="343"/>
        <end position="356"/>
    </location>
</feature>
<dbReference type="KEGG" id="gms:SOIL9_04370"/>
<feature type="binding site" evidence="10">
    <location>
        <position position="107"/>
    </location>
    <ligand>
        <name>ATP</name>
        <dbReference type="ChEBI" id="CHEBI:30616"/>
    </ligand>
</feature>
<evidence type="ECO:0000256" key="5">
    <source>
        <dbReference type="ARBA" id="ARBA00022737"/>
    </source>
</evidence>
<dbReference type="InterPro" id="IPR015943">
    <property type="entry name" value="WD40/YVTN_repeat-like_dom_sf"/>
</dbReference>
<dbReference type="InterPro" id="IPR001680">
    <property type="entry name" value="WD40_rpt"/>
</dbReference>
<dbReference type="CDD" id="cd14014">
    <property type="entry name" value="STKc_PknB_like"/>
    <property type="match status" value="1"/>
</dbReference>
<feature type="domain" description="Protein kinase" evidence="13">
    <location>
        <begin position="73"/>
        <end position="339"/>
    </location>
</feature>
<dbReference type="GO" id="GO:0004674">
    <property type="term" value="F:protein serine/threonine kinase activity"/>
    <property type="evidence" value="ECO:0007669"/>
    <property type="project" value="UniProtKB-KW"/>
</dbReference>
<feature type="compositionally biased region" description="Basic residues" evidence="11">
    <location>
        <begin position="371"/>
        <end position="387"/>
    </location>
</feature>
<dbReference type="Gene3D" id="1.10.510.10">
    <property type="entry name" value="Transferase(Phosphotransferase) domain 1"/>
    <property type="match status" value="1"/>
</dbReference>
<organism evidence="14 15">
    <name type="scientific">Gemmata massiliana</name>
    <dbReference type="NCBI Taxonomy" id="1210884"/>
    <lineage>
        <taxon>Bacteria</taxon>
        <taxon>Pseudomonadati</taxon>
        <taxon>Planctomycetota</taxon>
        <taxon>Planctomycetia</taxon>
        <taxon>Gemmatales</taxon>
        <taxon>Gemmataceae</taxon>
        <taxon>Gemmata</taxon>
    </lineage>
</organism>
<dbReference type="PROSITE" id="PS00108">
    <property type="entry name" value="PROTEIN_KINASE_ST"/>
    <property type="match status" value="1"/>
</dbReference>
<feature type="repeat" description="WD" evidence="9">
    <location>
        <begin position="615"/>
        <end position="656"/>
    </location>
</feature>
<dbReference type="RefSeq" id="WP_162671448.1">
    <property type="nucleotide sequence ID" value="NZ_LR593886.1"/>
</dbReference>
<sequence>MSAPATATDFLTLVKKSGVLNEKQFSEQFPDAHELPADPTECANTLIRAGLLTTFQARQILAGKFRGLVLGVYKILRPLGQGGMGVVYLGEHMSLHRRVALKVLPAKNARDQVTVERFMREARATAALDHPNIVRLHDVCQGAGVHFLVMELVEGKDLQTLLSETGPLHFATAVSYIAQAAAGLQHAHSKGIVHRDIKPANLMITKDGSVKILDMGLARSFLNENDNLTGALGEDGEALGTIDFVAPEQALGQAVDERADMYSLGATLYSLVTGHPPFKGSRAQILMQHQMSAPPQLSKTLKVAAPQTLNDVIAKMMAKKKGDRFQSADEVIDALSPWLPAPRSSNNVQQDALSTQDLRDAGVPTQTARSTTRKGKKSKKRQAARQNRKKWYAIGGAGAAVLVLGILVAVLGGGKKSATAGSGAGSGTGSQANVTEESQTVLTTVAPVNDVVLSLDGTRFAAVDWSGNLFYGRTADLQKRSTVTIQGDLRCCTGTADGRYIVFGGIQAPVYVYDWDTGQKVREFIGHSDTTWGAAVSRSGKLLLTCGSDGEVLLRDFATGTLIRKHEFEAKQVWSVAFSPDDTKIVASCGQGPTDGESYQIRIWDVATGQELQRLTGHTRDVRWVTFSPDGRTLASAGFDGTVRLWDLARGKEISSINAHNNYAERVFFLPGGKRVASCGAFPPNDPAYGGLRVWDVTSGQQVRTWRGFDARGLIGLAVSPDGTYALASSREKTVRLWKFSF</sequence>
<evidence type="ECO:0000256" key="8">
    <source>
        <dbReference type="ARBA" id="ARBA00022840"/>
    </source>
</evidence>
<dbReference type="EMBL" id="LR593886">
    <property type="protein sequence ID" value="VTR97997.1"/>
    <property type="molecule type" value="Genomic_DNA"/>
</dbReference>
<dbReference type="Pfam" id="PF00069">
    <property type="entry name" value="Pkinase"/>
    <property type="match status" value="1"/>
</dbReference>
<protein>
    <recommendedName>
        <fullName evidence="1">non-specific serine/threonine protein kinase</fullName>
        <ecNumber evidence="1">2.7.11.1</ecNumber>
    </recommendedName>
</protein>
<keyword evidence="6 10" id="KW-0547">Nucleotide-binding</keyword>
<evidence type="ECO:0000256" key="2">
    <source>
        <dbReference type="ARBA" id="ARBA00022527"/>
    </source>
</evidence>
<dbReference type="PANTHER" id="PTHR43289:SF6">
    <property type="entry name" value="SERINE_THREONINE-PROTEIN KINASE NEKL-3"/>
    <property type="match status" value="1"/>
</dbReference>
<dbReference type="CDD" id="cd00200">
    <property type="entry name" value="WD40"/>
    <property type="match status" value="1"/>
</dbReference>
<evidence type="ECO:0000256" key="9">
    <source>
        <dbReference type="PROSITE-ProRule" id="PRU00221"/>
    </source>
</evidence>
<dbReference type="AlphaFoldDB" id="A0A6P2DAR9"/>
<dbReference type="PANTHER" id="PTHR43289">
    <property type="entry name" value="MITOGEN-ACTIVATED PROTEIN KINASE KINASE KINASE 20-RELATED"/>
    <property type="match status" value="1"/>
</dbReference>
<dbReference type="Proteomes" id="UP000464178">
    <property type="component" value="Chromosome"/>
</dbReference>
<dbReference type="InterPro" id="IPR017441">
    <property type="entry name" value="Protein_kinase_ATP_BS"/>
</dbReference>
<dbReference type="GO" id="GO:0005524">
    <property type="term" value="F:ATP binding"/>
    <property type="evidence" value="ECO:0007669"/>
    <property type="project" value="UniProtKB-UniRule"/>
</dbReference>
<dbReference type="InterPro" id="IPR011009">
    <property type="entry name" value="Kinase-like_dom_sf"/>
</dbReference>
<feature type="transmembrane region" description="Helical" evidence="12">
    <location>
        <begin position="391"/>
        <end position="412"/>
    </location>
</feature>
<evidence type="ECO:0000256" key="3">
    <source>
        <dbReference type="ARBA" id="ARBA00022574"/>
    </source>
</evidence>
<gene>
    <name evidence="14" type="ORF">SOIL9_04370</name>
</gene>
<dbReference type="InterPro" id="IPR008271">
    <property type="entry name" value="Ser/Thr_kinase_AS"/>
</dbReference>
<keyword evidence="8 10" id="KW-0067">ATP-binding</keyword>
<dbReference type="PROSITE" id="PS50294">
    <property type="entry name" value="WD_REPEATS_REGION"/>
    <property type="match status" value="1"/>
</dbReference>
<evidence type="ECO:0000313" key="14">
    <source>
        <dbReference type="EMBL" id="VTR97997.1"/>
    </source>
</evidence>
<dbReference type="EC" id="2.7.11.1" evidence="1"/>
<evidence type="ECO:0000256" key="6">
    <source>
        <dbReference type="ARBA" id="ARBA00022741"/>
    </source>
</evidence>
<keyword evidence="5" id="KW-0677">Repeat</keyword>
<dbReference type="FunFam" id="1.10.510.10:FF:000021">
    <property type="entry name" value="Serine/threonine protein kinase"/>
    <property type="match status" value="1"/>
</dbReference>
<keyword evidence="4" id="KW-0808">Transferase</keyword>
<dbReference type="SMART" id="SM00220">
    <property type="entry name" value="S_TKc"/>
    <property type="match status" value="1"/>
</dbReference>
<evidence type="ECO:0000256" key="4">
    <source>
        <dbReference type="ARBA" id="ARBA00022679"/>
    </source>
</evidence>
<evidence type="ECO:0000256" key="7">
    <source>
        <dbReference type="ARBA" id="ARBA00022777"/>
    </source>
</evidence>
<dbReference type="SMART" id="SM00320">
    <property type="entry name" value="WD40"/>
    <property type="match status" value="7"/>
</dbReference>
<keyword evidence="12" id="KW-0472">Membrane</keyword>
<evidence type="ECO:0000256" key="10">
    <source>
        <dbReference type="PROSITE-ProRule" id="PRU10141"/>
    </source>
</evidence>
<dbReference type="PROSITE" id="PS50082">
    <property type="entry name" value="WD_REPEATS_2"/>
    <property type="match status" value="2"/>
</dbReference>
<dbReference type="SUPFAM" id="SSF50978">
    <property type="entry name" value="WD40 repeat-like"/>
    <property type="match status" value="1"/>
</dbReference>
<evidence type="ECO:0000256" key="12">
    <source>
        <dbReference type="SAM" id="Phobius"/>
    </source>
</evidence>
<keyword evidence="15" id="KW-1185">Reference proteome</keyword>
<dbReference type="PROSITE" id="PS00107">
    <property type="entry name" value="PROTEIN_KINASE_ATP"/>
    <property type="match status" value="1"/>
</dbReference>
<dbReference type="Gene3D" id="2.130.10.10">
    <property type="entry name" value="YVTN repeat-like/Quinoprotein amine dehydrogenase"/>
    <property type="match status" value="2"/>
</dbReference>
<feature type="repeat" description="WD" evidence="9">
    <location>
        <begin position="717"/>
        <end position="742"/>
    </location>
</feature>
<keyword evidence="7 14" id="KW-0418">Kinase</keyword>
<evidence type="ECO:0000256" key="1">
    <source>
        <dbReference type="ARBA" id="ARBA00012513"/>
    </source>
</evidence>
<dbReference type="Gene3D" id="3.30.200.20">
    <property type="entry name" value="Phosphorylase Kinase, domain 1"/>
    <property type="match status" value="1"/>
</dbReference>
<dbReference type="Pfam" id="PF00400">
    <property type="entry name" value="WD40"/>
    <property type="match status" value="4"/>
</dbReference>
<feature type="region of interest" description="Disordered" evidence="11">
    <location>
        <begin position="339"/>
        <end position="387"/>
    </location>
</feature>
<dbReference type="SUPFAM" id="SSF56112">
    <property type="entry name" value="Protein kinase-like (PK-like)"/>
    <property type="match status" value="1"/>
</dbReference>
<keyword evidence="2" id="KW-0723">Serine/threonine-protein kinase</keyword>
<dbReference type="InterPro" id="IPR000719">
    <property type="entry name" value="Prot_kinase_dom"/>
</dbReference>
<reference evidence="14 15" key="1">
    <citation type="submission" date="2019-05" db="EMBL/GenBank/DDBJ databases">
        <authorList>
            <consortium name="Science for Life Laboratories"/>
        </authorList>
    </citation>
    <scope>NUCLEOTIDE SEQUENCE [LARGE SCALE GENOMIC DNA]</scope>
    <source>
        <strain evidence="14">Soil9</strain>
    </source>
</reference>
<name>A0A6P2DAR9_9BACT</name>
<keyword evidence="12" id="KW-1133">Transmembrane helix</keyword>
<evidence type="ECO:0000256" key="11">
    <source>
        <dbReference type="SAM" id="MobiDB-lite"/>
    </source>
</evidence>
<evidence type="ECO:0000313" key="15">
    <source>
        <dbReference type="Proteomes" id="UP000464178"/>
    </source>
</evidence>
<dbReference type="PROSITE" id="PS00678">
    <property type="entry name" value="WD_REPEATS_1"/>
    <property type="match status" value="1"/>
</dbReference>
<accession>A0A6P2DAR9</accession>